<dbReference type="SMART" id="SM00316">
    <property type="entry name" value="S1"/>
    <property type="match status" value="3"/>
</dbReference>
<dbReference type="SUPFAM" id="SSF50249">
    <property type="entry name" value="Nucleic acid-binding proteins"/>
    <property type="match status" value="1"/>
</dbReference>
<evidence type="ECO:0000313" key="4">
    <source>
        <dbReference type="Proteomes" id="UP000824250"/>
    </source>
</evidence>
<reference evidence="3" key="1">
    <citation type="submission" date="2020-10" db="EMBL/GenBank/DDBJ databases">
        <authorList>
            <person name="Gilroy R."/>
        </authorList>
    </citation>
    <scope>NUCLEOTIDE SEQUENCE</scope>
    <source>
        <strain evidence="3">CHK180-2868</strain>
    </source>
</reference>
<evidence type="ECO:0000313" key="3">
    <source>
        <dbReference type="EMBL" id="HIR05878.1"/>
    </source>
</evidence>
<dbReference type="InterPro" id="IPR014464">
    <property type="entry name" value="CvfB_fam"/>
</dbReference>
<organism evidence="3 4">
    <name type="scientific">Candidatus Copromonas faecavium</name>
    <name type="common">nom. illeg.</name>
    <dbReference type="NCBI Taxonomy" id="2840740"/>
    <lineage>
        <taxon>Bacteria</taxon>
        <taxon>Bacillati</taxon>
        <taxon>Bacillota</taxon>
        <taxon>Clostridia</taxon>
        <taxon>Lachnospirales</taxon>
        <taxon>Lachnospiraceae</taxon>
        <taxon>Candidatus Copromonas (nom. illeg.)</taxon>
    </lineage>
</organism>
<dbReference type="Pfam" id="PF21543">
    <property type="entry name" value="CvfB_2nd"/>
    <property type="match status" value="1"/>
</dbReference>
<proteinExistence type="inferred from homology"/>
<dbReference type="InterPro" id="IPR036388">
    <property type="entry name" value="WH-like_DNA-bd_sf"/>
</dbReference>
<evidence type="ECO:0000256" key="1">
    <source>
        <dbReference type="PIRNR" id="PIRNR012524"/>
    </source>
</evidence>
<dbReference type="InterPro" id="IPR039566">
    <property type="entry name" value="CvfB_S1_st"/>
</dbReference>
<accession>A0A9D1D606</accession>
<dbReference type="PIRSF" id="PIRSF012524">
    <property type="entry name" value="YitL_S1"/>
    <property type="match status" value="1"/>
</dbReference>
<dbReference type="Gene3D" id="2.40.50.140">
    <property type="entry name" value="Nucleic acid-binding proteins"/>
    <property type="match status" value="2"/>
</dbReference>
<name>A0A9D1D606_9FIRM</name>
<dbReference type="InterPro" id="IPR003029">
    <property type="entry name" value="S1_domain"/>
</dbReference>
<dbReference type="PANTHER" id="PTHR37296:SF1">
    <property type="entry name" value="CONSERVED VIRULENCE FACTOR B"/>
    <property type="match status" value="1"/>
</dbReference>
<dbReference type="EMBL" id="DVGC01000042">
    <property type="protein sequence ID" value="HIR05878.1"/>
    <property type="molecule type" value="Genomic_DNA"/>
</dbReference>
<comment type="similarity">
    <text evidence="1">Belongs to the CvfB family.</text>
</comment>
<dbReference type="AlphaFoldDB" id="A0A9D1D606"/>
<comment type="caution">
    <text evidence="3">The sequence shown here is derived from an EMBL/GenBank/DDBJ whole genome shotgun (WGS) entry which is preliminary data.</text>
</comment>
<protein>
    <submittedName>
        <fullName evidence="3">S1 RNA-binding domain-containing protein</fullName>
    </submittedName>
</protein>
<dbReference type="InterPro" id="IPR048587">
    <property type="entry name" value="CvfB_S1_3rd"/>
</dbReference>
<dbReference type="GO" id="GO:0003676">
    <property type="term" value="F:nucleic acid binding"/>
    <property type="evidence" value="ECO:0007669"/>
    <property type="project" value="InterPro"/>
</dbReference>
<feature type="domain" description="S1 motif" evidence="2">
    <location>
        <begin position="149"/>
        <end position="210"/>
    </location>
</feature>
<evidence type="ECO:0000259" key="2">
    <source>
        <dbReference type="PROSITE" id="PS50126"/>
    </source>
</evidence>
<dbReference type="Pfam" id="PF13509">
    <property type="entry name" value="S1_2"/>
    <property type="match status" value="2"/>
</dbReference>
<dbReference type="PROSITE" id="PS50126">
    <property type="entry name" value="S1"/>
    <property type="match status" value="1"/>
</dbReference>
<dbReference type="Pfam" id="PF17783">
    <property type="entry name" value="WHD_CvfB"/>
    <property type="match status" value="1"/>
</dbReference>
<gene>
    <name evidence="3" type="ORF">IAB28_07925</name>
</gene>
<dbReference type="PANTHER" id="PTHR37296">
    <property type="entry name" value="CONSERVED VIRULENCE FACTOR B"/>
    <property type="match status" value="1"/>
</dbReference>
<dbReference type="Gene3D" id="1.10.10.10">
    <property type="entry name" value="Winged helix-like DNA-binding domain superfamily/Winged helix DNA-binding domain"/>
    <property type="match status" value="1"/>
</dbReference>
<dbReference type="InterPro" id="IPR040764">
    <property type="entry name" value="CvfB_WH"/>
</dbReference>
<sequence>MEIGKIQTLEVIKEKEFGIYLAEPGKGKTGREDSVLLPRKQVPEGTRPGDRLEVFLYKDSEDRLIATTHTPLVTVGKTAVLEVKEISKIGAFLDMGLEKDLLLPFREQTHPLEKGEKCLVALYVDKSGRLAATMKVYPYLSCESPYHTGDEASGIVFEIKPDMGAFVAVDGRYHGMIPKRELFVGLRLGETVHVRVTRVRQDGKLELSTRDKACHQIYLDAHEVLEGIRRHGGCLPFNDKAAPEVIAKEFALSKNAFKRAVGHLLKEGKVKITEQSIILLPDGKEKNASGRRKGE</sequence>
<reference evidence="3" key="2">
    <citation type="journal article" date="2021" name="PeerJ">
        <title>Extensive microbial diversity within the chicken gut microbiome revealed by metagenomics and culture.</title>
        <authorList>
            <person name="Gilroy R."/>
            <person name="Ravi A."/>
            <person name="Getino M."/>
            <person name="Pursley I."/>
            <person name="Horton D.L."/>
            <person name="Alikhan N.F."/>
            <person name="Baker D."/>
            <person name="Gharbi K."/>
            <person name="Hall N."/>
            <person name="Watson M."/>
            <person name="Adriaenssens E.M."/>
            <person name="Foster-Nyarko E."/>
            <person name="Jarju S."/>
            <person name="Secka A."/>
            <person name="Antonio M."/>
            <person name="Oren A."/>
            <person name="Chaudhuri R.R."/>
            <person name="La Ragione R."/>
            <person name="Hildebrand F."/>
            <person name="Pallen M.J."/>
        </authorList>
    </citation>
    <scope>NUCLEOTIDE SEQUENCE</scope>
    <source>
        <strain evidence="3">CHK180-2868</strain>
    </source>
</reference>
<dbReference type="Proteomes" id="UP000824250">
    <property type="component" value="Unassembled WGS sequence"/>
</dbReference>
<dbReference type="InterPro" id="IPR012340">
    <property type="entry name" value="NA-bd_OB-fold"/>
</dbReference>